<dbReference type="OrthoDB" id="8727830at2"/>
<evidence type="ECO:0000256" key="1">
    <source>
        <dbReference type="SAM" id="MobiDB-lite"/>
    </source>
</evidence>
<dbReference type="PANTHER" id="PTHR37842">
    <property type="match status" value="1"/>
</dbReference>
<dbReference type="Gene3D" id="1.20.58.2150">
    <property type="match status" value="1"/>
</dbReference>
<gene>
    <name evidence="2" type="ORF">CW354_01145</name>
</gene>
<proteinExistence type="predicted"/>
<keyword evidence="3" id="KW-1185">Reference proteome</keyword>
<evidence type="ECO:0000313" key="3">
    <source>
        <dbReference type="Proteomes" id="UP000239504"/>
    </source>
</evidence>
<dbReference type="InterPro" id="IPR031924">
    <property type="entry name" value="GH115"/>
</dbReference>
<dbReference type="PANTHER" id="PTHR37842:SF2">
    <property type="entry name" value="GYLCOSYL HYDROLASE 115 C-TERMINAL DOMAIN-CONTAINING PROTEIN"/>
    <property type="match status" value="1"/>
</dbReference>
<reference evidence="2 3" key="1">
    <citation type="submission" date="2017-12" db="EMBL/GenBank/DDBJ databases">
        <authorList>
            <person name="Hurst M.R.H."/>
        </authorList>
    </citation>
    <scope>NUCLEOTIDE SEQUENCE [LARGE SCALE GENOMIC DNA]</scope>
    <source>
        <strain evidence="2 3">SY-3-19</strain>
    </source>
</reference>
<dbReference type="EMBL" id="PJCH01000001">
    <property type="protein sequence ID" value="PQA89507.1"/>
    <property type="molecule type" value="Genomic_DNA"/>
</dbReference>
<protein>
    <submittedName>
        <fullName evidence="2">Uncharacterized protein</fullName>
    </submittedName>
</protein>
<dbReference type="AlphaFoldDB" id="A0A2S7KAJ3"/>
<dbReference type="Proteomes" id="UP000239504">
    <property type="component" value="Unassembled WGS sequence"/>
</dbReference>
<dbReference type="Pfam" id="PF15979">
    <property type="entry name" value="Glyco_hydro_115"/>
    <property type="match status" value="1"/>
</dbReference>
<evidence type="ECO:0000313" key="2">
    <source>
        <dbReference type="EMBL" id="PQA89507.1"/>
    </source>
</evidence>
<feature type="region of interest" description="Disordered" evidence="1">
    <location>
        <begin position="249"/>
        <end position="293"/>
    </location>
</feature>
<accession>A0A2S7KAJ3</accession>
<sequence length="293" mass="32856">MTFLFTRPRLPGKRAACSFPPGKCTEWIAGAAMLGRGGARSTGPRARAIRPRGRRARRLSRRFSNVGDLKPMEFPMDFFLDYAWNPGDWPLERLPDYPRQWAAEQFGEKHASEIANLLSTYTKYNARRKSELLDTKTYSLVNYNEAERIAADYNALAQKADALHQKLPDRYDDAYMQLVWRPIQAGANLNALYLAAAKIVFVLNRVACAPMTGRTRPKRFSRATPSWRASFMKTSPTGSGAARWTRPISAMPIGNSPIGTRCPGGAGERAQRPPVRRRPGPPASGFDARRRRA</sequence>
<comment type="caution">
    <text evidence="2">The sequence shown here is derived from an EMBL/GenBank/DDBJ whole genome shotgun (WGS) entry which is preliminary data.</text>
</comment>
<name>A0A2S7KAJ3_9PROT</name>
<organism evidence="2 3">
    <name type="scientific">Hyphococcus luteus</name>
    <dbReference type="NCBI Taxonomy" id="2058213"/>
    <lineage>
        <taxon>Bacteria</taxon>
        <taxon>Pseudomonadati</taxon>
        <taxon>Pseudomonadota</taxon>
        <taxon>Alphaproteobacteria</taxon>
        <taxon>Parvularculales</taxon>
        <taxon>Parvularculaceae</taxon>
        <taxon>Hyphococcus</taxon>
    </lineage>
</organism>